<dbReference type="SMART" id="SM00895">
    <property type="entry name" value="FCD"/>
    <property type="match status" value="1"/>
</dbReference>
<dbReference type="SUPFAM" id="SSF46785">
    <property type="entry name" value="Winged helix' DNA-binding domain"/>
    <property type="match status" value="1"/>
</dbReference>
<dbReference type="GO" id="GO:0003700">
    <property type="term" value="F:DNA-binding transcription factor activity"/>
    <property type="evidence" value="ECO:0007669"/>
    <property type="project" value="InterPro"/>
</dbReference>
<evidence type="ECO:0000313" key="6">
    <source>
        <dbReference type="Proteomes" id="UP000198703"/>
    </source>
</evidence>
<dbReference type="GO" id="GO:0003677">
    <property type="term" value="F:DNA binding"/>
    <property type="evidence" value="ECO:0007669"/>
    <property type="project" value="UniProtKB-KW"/>
</dbReference>
<keyword evidence="3" id="KW-0804">Transcription</keyword>
<organism evidence="5 6">
    <name type="scientific">Rubrimonas cliftonensis</name>
    <dbReference type="NCBI Taxonomy" id="89524"/>
    <lineage>
        <taxon>Bacteria</taxon>
        <taxon>Pseudomonadati</taxon>
        <taxon>Pseudomonadota</taxon>
        <taxon>Alphaproteobacteria</taxon>
        <taxon>Rhodobacterales</taxon>
        <taxon>Paracoccaceae</taxon>
        <taxon>Rubrimonas</taxon>
    </lineage>
</organism>
<dbReference type="PROSITE" id="PS50949">
    <property type="entry name" value="HTH_GNTR"/>
    <property type="match status" value="1"/>
</dbReference>
<dbReference type="PANTHER" id="PTHR43537">
    <property type="entry name" value="TRANSCRIPTIONAL REGULATOR, GNTR FAMILY"/>
    <property type="match status" value="1"/>
</dbReference>
<evidence type="ECO:0000256" key="1">
    <source>
        <dbReference type="ARBA" id="ARBA00023015"/>
    </source>
</evidence>
<dbReference type="InterPro" id="IPR008920">
    <property type="entry name" value="TF_FadR/GntR_C"/>
</dbReference>
<dbReference type="STRING" id="89524.SAMN05444370_12133"/>
<keyword evidence="6" id="KW-1185">Reference proteome</keyword>
<proteinExistence type="predicted"/>
<protein>
    <submittedName>
        <fullName evidence="5">Transcriptional regulator, GntR family</fullName>
    </submittedName>
</protein>
<dbReference type="EMBL" id="FNQM01000021">
    <property type="protein sequence ID" value="SEA95633.1"/>
    <property type="molecule type" value="Genomic_DNA"/>
</dbReference>
<dbReference type="Pfam" id="PF00392">
    <property type="entry name" value="GntR"/>
    <property type="match status" value="1"/>
</dbReference>
<evidence type="ECO:0000256" key="3">
    <source>
        <dbReference type="ARBA" id="ARBA00023163"/>
    </source>
</evidence>
<sequence>MIDQCGADCGHGALTQLTAWLSQRGLSENDRLPSERELCEVLGVSRSELRKALSELEADGKLWRHVGKGTFLGARPAAAAAELGQTAAQTNPAEVMRARLLVEPVIAMESAVNATAVDIDAMRACLAGSRRADTWREYETWDNRLHRAIATGARNLVLLTMFDTMNAVRRAVVWGRLRAAPTRPPADHHSFADHDAIVSAIADRDVEGASRSMRRHLAAVQEHLLGR</sequence>
<evidence type="ECO:0000256" key="2">
    <source>
        <dbReference type="ARBA" id="ARBA00023125"/>
    </source>
</evidence>
<evidence type="ECO:0000259" key="4">
    <source>
        <dbReference type="PROSITE" id="PS50949"/>
    </source>
</evidence>
<reference evidence="5 6" key="1">
    <citation type="submission" date="2016-10" db="EMBL/GenBank/DDBJ databases">
        <authorList>
            <person name="de Groot N.N."/>
        </authorList>
    </citation>
    <scope>NUCLEOTIDE SEQUENCE [LARGE SCALE GENOMIC DNA]</scope>
    <source>
        <strain evidence="5 6">DSM 15345</strain>
    </source>
</reference>
<keyword evidence="1" id="KW-0805">Transcription regulation</keyword>
<dbReference type="InterPro" id="IPR036390">
    <property type="entry name" value="WH_DNA-bd_sf"/>
</dbReference>
<dbReference type="AlphaFoldDB" id="A0A1H4FE59"/>
<dbReference type="SMART" id="SM00345">
    <property type="entry name" value="HTH_GNTR"/>
    <property type="match status" value="1"/>
</dbReference>
<dbReference type="InterPro" id="IPR011711">
    <property type="entry name" value="GntR_C"/>
</dbReference>
<dbReference type="InterPro" id="IPR000524">
    <property type="entry name" value="Tscrpt_reg_HTH_GntR"/>
</dbReference>
<evidence type="ECO:0000313" key="5">
    <source>
        <dbReference type="EMBL" id="SEA95633.1"/>
    </source>
</evidence>
<dbReference type="InterPro" id="IPR036388">
    <property type="entry name" value="WH-like_DNA-bd_sf"/>
</dbReference>
<dbReference type="Gene3D" id="1.20.120.530">
    <property type="entry name" value="GntR ligand-binding domain-like"/>
    <property type="match status" value="1"/>
</dbReference>
<dbReference type="PANTHER" id="PTHR43537:SF5">
    <property type="entry name" value="UXU OPERON TRANSCRIPTIONAL REGULATOR"/>
    <property type="match status" value="1"/>
</dbReference>
<keyword evidence="2" id="KW-0238">DNA-binding</keyword>
<dbReference type="Gene3D" id="1.10.10.10">
    <property type="entry name" value="Winged helix-like DNA-binding domain superfamily/Winged helix DNA-binding domain"/>
    <property type="match status" value="1"/>
</dbReference>
<dbReference type="PRINTS" id="PR00035">
    <property type="entry name" value="HTHGNTR"/>
</dbReference>
<dbReference type="RefSeq" id="WP_217632241.1">
    <property type="nucleotide sequence ID" value="NZ_FNQM01000021.1"/>
</dbReference>
<dbReference type="Proteomes" id="UP000198703">
    <property type="component" value="Unassembled WGS sequence"/>
</dbReference>
<accession>A0A1H4FE59</accession>
<feature type="domain" description="HTH gntR-type" evidence="4">
    <location>
        <begin position="7"/>
        <end position="75"/>
    </location>
</feature>
<dbReference type="SUPFAM" id="SSF48008">
    <property type="entry name" value="GntR ligand-binding domain-like"/>
    <property type="match status" value="1"/>
</dbReference>
<dbReference type="Pfam" id="PF07729">
    <property type="entry name" value="FCD"/>
    <property type="match status" value="1"/>
</dbReference>
<name>A0A1H4FE59_9RHOB</name>
<dbReference type="CDD" id="cd07377">
    <property type="entry name" value="WHTH_GntR"/>
    <property type="match status" value="1"/>
</dbReference>
<gene>
    <name evidence="5" type="ORF">SAMN05444370_12133</name>
</gene>